<comment type="caution">
    <text evidence="2">The sequence shown here is derived from an EMBL/GenBank/DDBJ whole genome shotgun (WGS) entry which is preliminary data.</text>
</comment>
<dbReference type="AlphaFoldDB" id="A0A317YC91"/>
<sequence>MNSMAGSRLASRDTAWSSKNGRAEQDGIRWRQDQRGIHRHQSRRSKQRCLARGHGRKTRMALGAVRAEASQARGASREQAQRVMLGRTHGPR</sequence>
<name>A0A317YC91_MAIZE</name>
<organism evidence="2">
    <name type="scientific">Zea mays</name>
    <name type="common">Maize</name>
    <dbReference type="NCBI Taxonomy" id="4577"/>
    <lineage>
        <taxon>Eukaryota</taxon>
        <taxon>Viridiplantae</taxon>
        <taxon>Streptophyta</taxon>
        <taxon>Embryophyta</taxon>
        <taxon>Tracheophyta</taxon>
        <taxon>Spermatophyta</taxon>
        <taxon>Magnoliopsida</taxon>
        <taxon>Liliopsida</taxon>
        <taxon>Poales</taxon>
        <taxon>Poaceae</taxon>
        <taxon>PACMAD clade</taxon>
        <taxon>Panicoideae</taxon>
        <taxon>Andropogonodae</taxon>
        <taxon>Andropogoneae</taxon>
        <taxon>Tripsacinae</taxon>
        <taxon>Zea</taxon>
    </lineage>
</organism>
<reference evidence="2" key="1">
    <citation type="journal article" date="2018" name="Nat. Genet.">
        <title>Extensive intraspecific gene order and gene structural variations between Mo17 and other maize genomes.</title>
        <authorList>
            <person name="Sun S."/>
            <person name="Zhou Y."/>
            <person name="Chen J."/>
            <person name="Shi J."/>
            <person name="Zhao H."/>
            <person name="Zhao H."/>
            <person name="Song W."/>
            <person name="Zhang M."/>
            <person name="Cui Y."/>
            <person name="Dong X."/>
            <person name="Liu H."/>
            <person name="Ma X."/>
            <person name="Jiao Y."/>
            <person name="Wang B."/>
            <person name="Wei X."/>
            <person name="Stein J.C."/>
            <person name="Glaubitz J.C."/>
            <person name="Lu F."/>
            <person name="Yu G."/>
            <person name="Liang C."/>
            <person name="Fengler K."/>
            <person name="Li B."/>
            <person name="Rafalski A."/>
            <person name="Schnable P.S."/>
            <person name="Ware D.H."/>
            <person name="Buckler E.S."/>
            <person name="Lai J."/>
        </authorList>
    </citation>
    <scope>NUCLEOTIDE SEQUENCE [LARGE SCALE GENOMIC DNA]</scope>
    <source>
        <tissue evidence="2">Seedling</tissue>
    </source>
</reference>
<accession>A0A317YC91</accession>
<feature type="compositionally biased region" description="Basic residues" evidence="1">
    <location>
        <begin position="37"/>
        <end position="59"/>
    </location>
</feature>
<evidence type="ECO:0000256" key="1">
    <source>
        <dbReference type="SAM" id="MobiDB-lite"/>
    </source>
</evidence>
<protein>
    <submittedName>
        <fullName evidence="2">Uncharacterized protein</fullName>
    </submittedName>
</protein>
<dbReference type="EMBL" id="NCVQ01000001">
    <property type="protein sequence ID" value="PWZ56143.1"/>
    <property type="molecule type" value="Genomic_DNA"/>
</dbReference>
<dbReference type="Proteomes" id="UP000251960">
    <property type="component" value="Chromosome 1"/>
</dbReference>
<gene>
    <name evidence="2" type="ORF">Zm00014a_019797</name>
</gene>
<feature type="region of interest" description="Disordered" evidence="1">
    <location>
        <begin position="1"/>
        <end position="92"/>
    </location>
</feature>
<feature type="compositionally biased region" description="Basic and acidic residues" evidence="1">
    <location>
        <begin position="21"/>
        <end position="36"/>
    </location>
</feature>
<evidence type="ECO:0000313" key="2">
    <source>
        <dbReference type="EMBL" id="PWZ56143.1"/>
    </source>
</evidence>
<proteinExistence type="predicted"/>